<accession>A0AAV9FCV9</accession>
<sequence>MTQRSERGKKSTFPEILFNESLPIKPTEEREKDPVGDSVMETQADELMKKIEELQVGHARLKQQVSKLLPSDGGDGHGGGDRRSDIRQQRSQSVSP</sequence>
<organism evidence="2 3">
    <name type="scientific">Acorus calamus</name>
    <name type="common">Sweet flag</name>
    <dbReference type="NCBI Taxonomy" id="4465"/>
    <lineage>
        <taxon>Eukaryota</taxon>
        <taxon>Viridiplantae</taxon>
        <taxon>Streptophyta</taxon>
        <taxon>Embryophyta</taxon>
        <taxon>Tracheophyta</taxon>
        <taxon>Spermatophyta</taxon>
        <taxon>Magnoliopsida</taxon>
        <taxon>Liliopsida</taxon>
        <taxon>Acoraceae</taxon>
        <taxon>Acorus</taxon>
    </lineage>
</organism>
<proteinExistence type="predicted"/>
<evidence type="ECO:0000313" key="2">
    <source>
        <dbReference type="EMBL" id="KAK1322417.1"/>
    </source>
</evidence>
<gene>
    <name evidence="2" type="ORF">QJS10_CPA03g00616</name>
</gene>
<dbReference type="AlphaFoldDB" id="A0AAV9FCV9"/>
<feature type="compositionally biased region" description="Basic and acidic residues" evidence="1">
    <location>
        <begin position="26"/>
        <end position="35"/>
    </location>
</feature>
<feature type="region of interest" description="Disordered" evidence="1">
    <location>
        <begin position="1"/>
        <end position="38"/>
    </location>
</feature>
<name>A0AAV9FCV9_ACOCL</name>
<comment type="caution">
    <text evidence="2">The sequence shown here is derived from an EMBL/GenBank/DDBJ whole genome shotgun (WGS) entry which is preliminary data.</text>
</comment>
<dbReference type="Proteomes" id="UP001180020">
    <property type="component" value="Unassembled WGS sequence"/>
</dbReference>
<reference evidence="2" key="2">
    <citation type="submission" date="2023-06" db="EMBL/GenBank/DDBJ databases">
        <authorList>
            <person name="Ma L."/>
            <person name="Liu K.-W."/>
            <person name="Li Z."/>
            <person name="Hsiao Y.-Y."/>
            <person name="Qi Y."/>
            <person name="Fu T."/>
            <person name="Tang G."/>
            <person name="Zhang D."/>
            <person name="Sun W.-H."/>
            <person name="Liu D.-K."/>
            <person name="Li Y."/>
            <person name="Chen G.-Z."/>
            <person name="Liu X.-D."/>
            <person name="Liao X.-Y."/>
            <person name="Jiang Y.-T."/>
            <person name="Yu X."/>
            <person name="Hao Y."/>
            <person name="Huang J."/>
            <person name="Zhao X.-W."/>
            <person name="Ke S."/>
            <person name="Chen Y.-Y."/>
            <person name="Wu W.-L."/>
            <person name="Hsu J.-L."/>
            <person name="Lin Y.-F."/>
            <person name="Huang M.-D."/>
            <person name="Li C.-Y."/>
            <person name="Huang L."/>
            <person name="Wang Z.-W."/>
            <person name="Zhao X."/>
            <person name="Zhong W.-Y."/>
            <person name="Peng D.-H."/>
            <person name="Ahmad S."/>
            <person name="Lan S."/>
            <person name="Zhang J.-S."/>
            <person name="Tsai W.-C."/>
            <person name="Van De Peer Y."/>
            <person name="Liu Z.-J."/>
        </authorList>
    </citation>
    <scope>NUCLEOTIDE SEQUENCE</scope>
    <source>
        <strain evidence="2">CP</strain>
        <tissue evidence="2">Leaves</tissue>
    </source>
</reference>
<reference evidence="2" key="1">
    <citation type="journal article" date="2023" name="Nat. Commun.">
        <title>Diploid and tetraploid genomes of Acorus and the evolution of monocots.</title>
        <authorList>
            <person name="Ma L."/>
            <person name="Liu K.W."/>
            <person name="Li Z."/>
            <person name="Hsiao Y.Y."/>
            <person name="Qi Y."/>
            <person name="Fu T."/>
            <person name="Tang G.D."/>
            <person name="Zhang D."/>
            <person name="Sun W.H."/>
            <person name="Liu D.K."/>
            <person name="Li Y."/>
            <person name="Chen G.Z."/>
            <person name="Liu X.D."/>
            <person name="Liao X.Y."/>
            <person name="Jiang Y.T."/>
            <person name="Yu X."/>
            <person name="Hao Y."/>
            <person name="Huang J."/>
            <person name="Zhao X.W."/>
            <person name="Ke S."/>
            <person name="Chen Y.Y."/>
            <person name="Wu W.L."/>
            <person name="Hsu J.L."/>
            <person name="Lin Y.F."/>
            <person name="Huang M.D."/>
            <person name="Li C.Y."/>
            <person name="Huang L."/>
            <person name="Wang Z.W."/>
            <person name="Zhao X."/>
            <person name="Zhong W.Y."/>
            <person name="Peng D.H."/>
            <person name="Ahmad S."/>
            <person name="Lan S."/>
            <person name="Zhang J.S."/>
            <person name="Tsai W.C."/>
            <person name="Van de Peer Y."/>
            <person name="Liu Z.J."/>
        </authorList>
    </citation>
    <scope>NUCLEOTIDE SEQUENCE</scope>
    <source>
        <strain evidence="2">CP</strain>
    </source>
</reference>
<dbReference type="EMBL" id="JAUJYO010000003">
    <property type="protein sequence ID" value="KAK1322417.1"/>
    <property type="molecule type" value="Genomic_DNA"/>
</dbReference>
<feature type="region of interest" description="Disordered" evidence="1">
    <location>
        <begin position="66"/>
        <end position="96"/>
    </location>
</feature>
<evidence type="ECO:0000256" key="1">
    <source>
        <dbReference type="SAM" id="MobiDB-lite"/>
    </source>
</evidence>
<protein>
    <submittedName>
        <fullName evidence="2">Uncharacterized protein</fullName>
    </submittedName>
</protein>
<keyword evidence="3" id="KW-1185">Reference proteome</keyword>
<feature type="compositionally biased region" description="Basic and acidic residues" evidence="1">
    <location>
        <begin position="74"/>
        <end position="88"/>
    </location>
</feature>
<evidence type="ECO:0000313" key="3">
    <source>
        <dbReference type="Proteomes" id="UP001180020"/>
    </source>
</evidence>